<feature type="non-terminal residue" evidence="1">
    <location>
        <position position="1"/>
    </location>
</feature>
<evidence type="ECO:0000313" key="1">
    <source>
        <dbReference type="EMBL" id="OBZ67050.1"/>
    </source>
</evidence>
<dbReference type="AlphaFoldDB" id="A0A1C7LQU7"/>
<organism evidence="1 2">
    <name type="scientific">Grifola frondosa</name>
    <name type="common">Maitake</name>
    <name type="synonym">Polyporus frondosus</name>
    <dbReference type="NCBI Taxonomy" id="5627"/>
    <lineage>
        <taxon>Eukaryota</taxon>
        <taxon>Fungi</taxon>
        <taxon>Dikarya</taxon>
        <taxon>Basidiomycota</taxon>
        <taxon>Agaricomycotina</taxon>
        <taxon>Agaricomycetes</taxon>
        <taxon>Polyporales</taxon>
        <taxon>Grifolaceae</taxon>
        <taxon>Grifola</taxon>
    </lineage>
</organism>
<keyword evidence="2" id="KW-1185">Reference proteome</keyword>
<dbReference type="Proteomes" id="UP000092993">
    <property type="component" value="Unassembled WGS sequence"/>
</dbReference>
<protein>
    <submittedName>
        <fullName evidence="1">Uncharacterized protein</fullName>
    </submittedName>
</protein>
<evidence type="ECO:0000313" key="2">
    <source>
        <dbReference type="Proteomes" id="UP000092993"/>
    </source>
</evidence>
<dbReference type="EMBL" id="LUGG01000025">
    <property type="protein sequence ID" value="OBZ67050.1"/>
    <property type="molecule type" value="Genomic_DNA"/>
</dbReference>
<accession>A0A1C7LQU7</accession>
<gene>
    <name evidence="1" type="ORF">A0H81_13014</name>
</gene>
<name>A0A1C7LQU7_GRIFR</name>
<sequence length="17" mass="1887">YPGDCWAEQYVGSLIVS</sequence>
<comment type="caution">
    <text evidence="1">The sequence shown here is derived from an EMBL/GenBank/DDBJ whole genome shotgun (WGS) entry which is preliminary data.</text>
</comment>
<proteinExistence type="predicted"/>
<reference evidence="1 2" key="1">
    <citation type="submission" date="2016-03" db="EMBL/GenBank/DDBJ databases">
        <title>Whole genome sequencing of Grifola frondosa 9006-11.</title>
        <authorList>
            <person name="Min B."/>
            <person name="Park H."/>
            <person name="Kim J.-G."/>
            <person name="Cho H."/>
            <person name="Oh Y.-L."/>
            <person name="Kong W.-S."/>
            <person name="Choi I.-G."/>
        </authorList>
    </citation>
    <scope>NUCLEOTIDE SEQUENCE [LARGE SCALE GENOMIC DNA]</scope>
    <source>
        <strain evidence="1 2">9006-11</strain>
    </source>
</reference>